<dbReference type="SUPFAM" id="SSF50978">
    <property type="entry name" value="WD40 repeat-like"/>
    <property type="match status" value="1"/>
</dbReference>
<name>A0A5N5TDL5_9CRUS</name>
<feature type="compositionally biased region" description="Acidic residues" evidence="6">
    <location>
        <begin position="30"/>
        <end position="54"/>
    </location>
</feature>
<reference evidence="7 8" key="1">
    <citation type="journal article" date="2019" name="PLoS Biol.">
        <title>Sex chromosomes control vertical transmission of feminizing Wolbachia symbionts in an isopod.</title>
        <authorList>
            <person name="Becking T."/>
            <person name="Chebbi M.A."/>
            <person name="Giraud I."/>
            <person name="Moumen B."/>
            <person name="Laverre T."/>
            <person name="Caubet Y."/>
            <person name="Peccoud J."/>
            <person name="Gilbert C."/>
            <person name="Cordaux R."/>
        </authorList>
    </citation>
    <scope>NUCLEOTIDE SEQUENCE [LARGE SCALE GENOMIC DNA]</scope>
    <source>
        <strain evidence="7">ANa2</strain>
        <tissue evidence="7">Whole body excluding digestive tract and cuticle</tissue>
    </source>
</reference>
<dbReference type="Proteomes" id="UP000326759">
    <property type="component" value="Unassembled WGS sequence"/>
</dbReference>
<evidence type="ECO:0000256" key="5">
    <source>
        <dbReference type="PROSITE-ProRule" id="PRU00221"/>
    </source>
</evidence>
<organism evidence="7 8">
    <name type="scientific">Armadillidium nasatum</name>
    <dbReference type="NCBI Taxonomy" id="96803"/>
    <lineage>
        <taxon>Eukaryota</taxon>
        <taxon>Metazoa</taxon>
        <taxon>Ecdysozoa</taxon>
        <taxon>Arthropoda</taxon>
        <taxon>Crustacea</taxon>
        <taxon>Multicrustacea</taxon>
        <taxon>Malacostraca</taxon>
        <taxon>Eumalacostraca</taxon>
        <taxon>Peracarida</taxon>
        <taxon>Isopoda</taxon>
        <taxon>Oniscidea</taxon>
        <taxon>Crinocheta</taxon>
        <taxon>Armadillidiidae</taxon>
        <taxon>Armadillidium</taxon>
    </lineage>
</organism>
<evidence type="ECO:0000313" key="8">
    <source>
        <dbReference type="Proteomes" id="UP000326759"/>
    </source>
</evidence>
<dbReference type="InterPro" id="IPR019775">
    <property type="entry name" value="WD40_repeat_CS"/>
</dbReference>
<feature type="region of interest" description="Disordered" evidence="6">
    <location>
        <begin position="1"/>
        <end position="116"/>
    </location>
</feature>
<dbReference type="AlphaFoldDB" id="A0A5N5TDL5"/>
<dbReference type="PANTHER" id="PTHR44019:SF20">
    <property type="entry name" value="WD REPEAT-CONTAINING PROTEIN 55"/>
    <property type="match status" value="1"/>
</dbReference>
<proteinExistence type="inferred from homology"/>
<sequence length="459" mass="51594">MNDKEDKSEKCNKSNHEAAPPADDEKLDHSDDDISDDSDDDIISLEDDSSDEASEGSGEKLNHEMSNSSLLRLHDNGNEKDTDDEDDDDDEEEEEKVNVTIGELFGTGPNPEANRNHPPNFNTDSSILDLCFHPEKELLAAGSIEGDCLIYRYNLEKVELVTRFSHHEKSCRQICYSENGNLLYTVSKDKSLAVIDICNSAIKLHKKDIHEAAIYSFIEINNNICATGDDDGVVKLWDLRKEEPILDFRCGDQTVTSFLTNDEEKYLSATVADGSLAGFNLRKNRLECQSEMFDSEFTCQALVRSDTRLVVGSGSGTMHIFNWGEFGYTVDSLGGHPDLIQCIVPITDNLLLTGCEDGNIRAVHLYDHRFVGIVGQHKDFGVENLALSFDGNILASCSMDDEIQFWNIEYLYKTKVFTKRKGNKKIALGNNLESSRKRNKREFFRDIPQKIESDEEEAG</sequence>
<feature type="compositionally biased region" description="Basic and acidic residues" evidence="6">
    <location>
        <begin position="1"/>
        <end position="16"/>
    </location>
</feature>
<accession>A0A5N5TDL5</accession>
<feature type="repeat" description="WD" evidence="5">
    <location>
        <begin position="382"/>
        <end position="409"/>
    </location>
</feature>
<dbReference type="PROSITE" id="PS00678">
    <property type="entry name" value="WD_REPEATS_1"/>
    <property type="match status" value="1"/>
</dbReference>
<dbReference type="Pfam" id="PF24796">
    <property type="entry name" value="WDR55"/>
    <property type="match status" value="1"/>
</dbReference>
<feature type="region of interest" description="Disordered" evidence="6">
    <location>
        <begin position="439"/>
        <end position="459"/>
    </location>
</feature>
<dbReference type="InterPro" id="IPR001680">
    <property type="entry name" value="WD40_rpt"/>
</dbReference>
<feature type="compositionally biased region" description="Acidic residues" evidence="6">
    <location>
        <begin position="81"/>
        <end position="95"/>
    </location>
</feature>
<evidence type="ECO:0000256" key="3">
    <source>
        <dbReference type="ARBA" id="ARBA00022737"/>
    </source>
</evidence>
<keyword evidence="8" id="KW-1185">Reference proteome</keyword>
<dbReference type="Gene3D" id="2.130.10.10">
    <property type="entry name" value="YVTN repeat-like/Quinoprotein amine dehydrogenase"/>
    <property type="match status" value="2"/>
</dbReference>
<dbReference type="PROSITE" id="PS50082">
    <property type="entry name" value="WD_REPEATS_2"/>
    <property type="match status" value="2"/>
</dbReference>
<feature type="non-terminal residue" evidence="7">
    <location>
        <position position="459"/>
    </location>
</feature>
<dbReference type="InterPro" id="IPR036322">
    <property type="entry name" value="WD40_repeat_dom_sf"/>
</dbReference>
<evidence type="ECO:0000256" key="2">
    <source>
        <dbReference type="ARBA" id="ARBA00022574"/>
    </source>
</evidence>
<dbReference type="PANTHER" id="PTHR44019">
    <property type="entry name" value="WD REPEAT-CONTAINING PROTEIN 55"/>
    <property type="match status" value="1"/>
</dbReference>
<dbReference type="EMBL" id="SEYY01002471">
    <property type="protein sequence ID" value="KAB7504754.1"/>
    <property type="molecule type" value="Genomic_DNA"/>
</dbReference>
<keyword evidence="2 5" id="KW-0853">WD repeat</keyword>
<evidence type="ECO:0000313" key="7">
    <source>
        <dbReference type="EMBL" id="KAB7504754.1"/>
    </source>
</evidence>
<gene>
    <name evidence="7" type="ORF">Anas_11299</name>
</gene>
<feature type="repeat" description="WD" evidence="5">
    <location>
        <begin position="226"/>
        <end position="247"/>
    </location>
</feature>
<comment type="similarity">
    <text evidence="1">Belongs to the WD repeat WDR55 family.</text>
</comment>
<dbReference type="OrthoDB" id="2288928at2759"/>
<feature type="compositionally biased region" description="Basic and acidic residues" evidence="6">
    <location>
        <begin position="441"/>
        <end position="452"/>
    </location>
</feature>
<comment type="caution">
    <text evidence="7">The sequence shown here is derived from an EMBL/GenBank/DDBJ whole genome shotgun (WGS) entry which is preliminary data.</text>
</comment>
<evidence type="ECO:0000256" key="4">
    <source>
        <dbReference type="ARBA" id="ARBA00023478"/>
    </source>
</evidence>
<evidence type="ECO:0000256" key="6">
    <source>
        <dbReference type="SAM" id="MobiDB-lite"/>
    </source>
</evidence>
<dbReference type="InterPro" id="IPR015943">
    <property type="entry name" value="WD40/YVTN_repeat-like_dom_sf"/>
</dbReference>
<dbReference type="SMART" id="SM00320">
    <property type="entry name" value="WD40"/>
    <property type="match status" value="7"/>
</dbReference>
<protein>
    <recommendedName>
        <fullName evidence="4">WD repeat-containing protein 55 homolog</fullName>
    </recommendedName>
</protein>
<dbReference type="InterPro" id="IPR050505">
    <property type="entry name" value="WDR55/POC1"/>
</dbReference>
<evidence type="ECO:0000256" key="1">
    <source>
        <dbReference type="ARBA" id="ARBA00007625"/>
    </source>
</evidence>
<keyword evidence="3" id="KW-0677">Repeat</keyword>